<evidence type="ECO:0000256" key="4">
    <source>
        <dbReference type="ARBA" id="ARBA00023163"/>
    </source>
</evidence>
<evidence type="ECO:0000313" key="8">
    <source>
        <dbReference type="EMBL" id="PHT60935.1"/>
    </source>
</evidence>
<comment type="caution">
    <text evidence="8">The sequence shown here is derived from an EMBL/GenBank/DDBJ whole genome shotgun (WGS) entry which is preliminary data.</text>
</comment>
<protein>
    <submittedName>
        <fullName evidence="8">Agamous-like MADS-box protein AGL62</fullName>
    </submittedName>
</protein>
<feature type="domain" description="MADS-box" evidence="7">
    <location>
        <begin position="322"/>
        <end position="382"/>
    </location>
</feature>
<dbReference type="Gene3D" id="3.40.1810.10">
    <property type="entry name" value="Transcription factor, MADS-box"/>
    <property type="match status" value="1"/>
</dbReference>
<dbReference type="PANTHER" id="PTHR47592">
    <property type="entry name" value="PBF68 PROTEIN"/>
    <property type="match status" value="1"/>
</dbReference>
<dbReference type="Pfam" id="PF07727">
    <property type="entry name" value="RVT_2"/>
    <property type="match status" value="2"/>
</dbReference>
<dbReference type="PANTHER" id="PTHR47592:SF24">
    <property type="entry name" value="BNACNNG30200D PROTEIN"/>
    <property type="match status" value="1"/>
</dbReference>
<keyword evidence="5" id="KW-0539">Nucleus</keyword>
<dbReference type="GO" id="GO:0006357">
    <property type="term" value="P:regulation of transcription by RNA polymerase II"/>
    <property type="evidence" value="ECO:0000318"/>
    <property type="project" value="GO_Central"/>
</dbReference>
<dbReference type="InterPro" id="IPR013103">
    <property type="entry name" value="RVT_2"/>
</dbReference>
<proteinExistence type="predicted"/>
<accession>A0A2G2XTW8</accession>
<dbReference type="SUPFAM" id="SSF55455">
    <property type="entry name" value="SRF-like"/>
    <property type="match status" value="1"/>
</dbReference>
<evidence type="ECO:0000256" key="5">
    <source>
        <dbReference type="ARBA" id="ARBA00023242"/>
    </source>
</evidence>
<sequence>MVKIISSTLDLVTFSVEDDQNNSKKEKKAEQGSNQPKKKFKGKCFNYGKIVHNSTDCRAPKKGKKKYQENKIESNKECDDLCAMFSEYNLARNPREWWMDSGATCHVYANKELFSSFVLTQVEEMIYMANFATAKVEGTRKICLKMTSGKVLTLNNVLLIALAAVYGLEIHQIDVKTTFLNGELEEEIYMEQPEGCVVPGKENKVCRLLKTLYGLKKAPKQWHAKFDQTIDISDINATKRMLESKFDMKDLGVADVILGIRIHRTPQGLAFSQSHYIEKVLDKFKYMEFGIAKTPLDVNFALQKNKVSQILSDNLAMTRRSKDRQRIDIAKMQNESKLQVTFSKRRAGLFKKVSELCTLCGAEIAIVVFSPGRKVYSFGHPSVELLVDRFLGRNLPPPNNEGRHNHLLVNHQNAGLRELNKKVMDMEEMFRMERKLVVNPY</sequence>
<dbReference type="Gramene" id="PHT60935">
    <property type="protein sequence ID" value="PHT60935"/>
    <property type="gene ID" value="T459_35216"/>
</dbReference>
<dbReference type="SMART" id="SM00432">
    <property type="entry name" value="MADS"/>
    <property type="match status" value="1"/>
</dbReference>
<name>A0A2G2XTW8_CAPAN</name>
<dbReference type="GO" id="GO:0000981">
    <property type="term" value="F:DNA-binding transcription factor activity, RNA polymerase II-specific"/>
    <property type="evidence" value="ECO:0000318"/>
    <property type="project" value="GO_Central"/>
</dbReference>
<keyword evidence="2" id="KW-0805">Transcription regulation</keyword>
<feature type="region of interest" description="Disordered" evidence="6">
    <location>
        <begin position="18"/>
        <end position="37"/>
    </location>
</feature>
<reference evidence="8 9" key="2">
    <citation type="journal article" date="2017" name="Genome Biol.">
        <title>New reference genome sequences of hot pepper reveal the massive evolution of plant disease-resistance genes by retroduplication.</title>
        <authorList>
            <person name="Kim S."/>
            <person name="Park J."/>
            <person name="Yeom S.I."/>
            <person name="Kim Y.M."/>
            <person name="Seo E."/>
            <person name="Kim K.T."/>
            <person name="Kim M.S."/>
            <person name="Lee J.M."/>
            <person name="Cheong K."/>
            <person name="Shin H.S."/>
            <person name="Kim S.B."/>
            <person name="Han K."/>
            <person name="Lee J."/>
            <person name="Park M."/>
            <person name="Lee H.A."/>
            <person name="Lee H.Y."/>
            <person name="Lee Y."/>
            <person name="Oh S."/>
            <person name="Lee J.H."/>
            <person name="Choi E."/>
            <person name="Choi E."/>
            <person name="Lee S.E."/>
            <person name="Jeon J."/>
            <person name="Kim H."/>
            <person name="Choi G."/>
            <person name="Song H."/>
            <person name="Lee J."/>
            <person name="Lee S.C."/>
            <person name="Kwon J.K."/>
            <person name="Lee H.Y."/>
            <person name="Koo N."/>
            <person name="Hong Y."/>
            <person name="Kim R.W."/>
            <person name="Kang W.H."/>
            <person name="Huh J.H."/>
            <person name="Kang B.C."/>
            <person name="Yang T.J."/>
            <person name="Lee Y.H."/>
            <person name="Bennetzen J.L."/>
            <person name="Choi D."/>
        </authorList>
    </citation>
    <scope>NUCLEOTIDE SEQUENCE [LARGE SCALE GENOMIC DNA]</scope>
    <source>
        <strain evidence="9">cv. CM334</strain>
    </source>
</reference>
<evidence type="ECO:0000256" key="1">
    <source>
        <dbReference type="ARBA" id="ARBA00004123"/>
    </source>
</evidence>
<keyword evidence="4" id="KW-0804">Transcription</keyword>
<dbReference type="InterPro" id="IPR036879">
    <property type="entry name" value="TF_MADSbox_sf"/>
</dbReference>
<evidence type="ECO:0000259" key="7">
    <source>
        <dbReference type="PROSITE" id="PS50066"/>
    </source>
</evidence>
<dbReference type="Pfam" id="PF00319">
    <property type="entry name" value="SRF-TF"/>
    <property type="match status" value="1"/>
</dbReference>
<reference evidence="8 9" key="1">
    <citation type="journal article" date="2014" name="Nat. Genet.">
        <title>Genome sequence of the hot pepper provides insights into the evolution of pungency in Capsicum species.</title>
        <authorList>
            <person name="Kim S."/>
            <person name="Park M."/>
            <person name="Yeom S.I."/>
            <person name="Kim Y.M."/>
            <person name="Lee J.M."/>
            <person name="Lee H.A."/>
            <person name="Seo E."/>
            <person name="Choi J."/>
            <person name="Cheong K."/>
            <person name="Kim K.T."/>
            <person name="Jung K."/>
            <person name="Lee G.W."/>
            <person name="Oh S.K."/>
            <person name="Bae C."/>
            <person name="Kim S.B."/>
            <person name="Lee H.Y."/>
            <person name="Kim S.Y."/>
            <person name="Kim M.S."/>
            <person name="Kang B.C."/>
            <person name="Jo Y.D."/>
            <person name="Yang H.B."/>
            <person name="Jeong H.J."/>
            <person name="Kang W.H."/>
            <person name="Kwon J.K."/>
            <person name="Shin C."/>
            <person name="Lim J.Y."/>
            <person name="Park J.H."/>
            <person name="Huh J.H."/>
            <person name="Kim J.S."/>
            <person name="Kim B.D."/>
            <person name="Cohen O."/>
            <person name="Paran I."/>
            <person name="Suh M.C."/>
            <person name="Lee S.B."/>
            <person name="Kim Y.K."/>
            <person name="Shin Y."/>
            <person name="Noh S.J."/>
            <person name="Park J."/>
            <person name="Seo Y.S."/>
            <person name="Kwon S.Y."/>
            <person name="Kim H.A."/>
            <person name="Park J.M."/>
            <person name="Kim H.J."/>
            <person name="Choi S.B."/>
            <person name="Bosland P.W."/>
            <person name="Reeves G."/>
            <person name="Jo S.H."/>
            <person name="Lee B.W."/>
            <person name="Cho H.T."/>
            <person name="Choi H.S."/>
            <person name="Lee M.S."/>
            <person name="Yu Y."/>
            <person name="Do Choi Y."/>
            <person name="Park B.S."/>
            <person name="van Deynze A."/>
            <person name="Ashrafi H."/>
            <person name="Hill T."/>
            <person name="Kim W.T."/>
            <person name="Pai H.S."/>
            <person name="Ahn H.K."/>
            <person name="Yeam I."/>
            <person name="Giovannoni J.J."/>
            <person name="Rose J.K."/>
            <person name="Sorensen I."/>
            <person name="Lee S.J."/>
            <person name="Kim R.W."/>
            <person name="Choi I.Y."/>
            <person name="Choi B.S."/>
            <person name="Lim J.S."/>
            <person name="Lee Y.H."/>
            <person name="Choi D."/>
        </authorList>
    </citation>
    <scope>NUCLEOTIDE SEQUENCE [LARGE SCALE GENOMIC DNA]</scope>
    <source>
        <strain evidence="9">cv. CM334</strain>
    </source>
</reference>
<dbReference type="AlphaFoldDB" id="A0A2G2XTW8"/>
<evidence type="ECO:0000256" key="3">
    <source>
        <dbReference type="ARBA" id="ARBA00023125"/>
    </source>
</evidence>
<dbReference type="InterPro" id="IPR002100">
    <property type="entry name" value="TF_MADSbox"/>
</dbReference>
<gene>
    <name evidence="8" type="ORF">T459_35216</name>
</gene>
<comment type="subcellular location">
    <subcellularLocation>
        <location evidence="1">Nucleus</location>
    </subcellularLocation>
</comment>
<evidence type="ECO:0000313" key="9">
    <source>
        <dbReference type="Proteomes" id="UP000222542"/>
    </source>
</evidence>
<evidence type="ECO:0000256" key="6">
    <source>
        <dbReference type="SAM" id="MobiDB-lite"/>
    </source>
</evidence>
<dbReference type="GO" id="GO:0000978">
    <property type="term" value="F:RNA polymerase II cis-regulatory region sequence-specific DNA binding"/>
    <property type="evidence" value="ECO:0000318"/>
    <property type="project" value="GO_Central"/>
</dbReference>
<dbReference type="GO" id="GO:0046983">
    <property type="term" value="F:protein dimerization activity"/>
    <property type="evidence" value="ECO:0007669"/>
    <property type="project" value="InterPro"/>
</dbReference>
<organism evidence="8 9">
    <name type="scientific">Capsicum annuum</name>
    <name type="common">Capsicum pepper</name>
    <dbReference type="NCBI Taxonomy" id="4072"/>
    <lineage>
        <taxon>Eukaryota</taxon>
        <taxon>Viridiplantae</taxon>
        <taxon>Streptophyta</taxon>
        <taxon>Embryophyta</taxon>
        <taxon>Tracheophyta</taxon>
        <taxon>Spermatophyta</taxon>
        <taxon>Magnoliopsida</taxon>
        <taxon>eudicotyledons</taxon>
        <taxon>Gunneridae</taxon>
        <taxon>Pentapetalae</taxon>
        <taxon>asterids</taxon>
        <taxon>lamiids</taxon>
        <taxon>Solanales</taxon>
        <taxon>Solanaceae</taxon>
        <taxon>Solanoideae</taxon>
        <taxon>Capsiceae</taxon>
        <taxon>Capsicum</taxon>
    </lineage>
</organism>
<evidence type="ECO:0000256" key="2">
    <source>
        <dbReference type="ARBA" id="ARBA00023015"/>
    </source>
</evidence>
<dbReference type="GO" id="GO:0005634">
    <property type="term" value="C:nucleus"/>
    <property type="evidence" value="ECO:0007669"/>
    <property type="project" value="UniProtKB-SubCell"/>
</dbReference>
<feature type="compositionally biased region" description="Basic and acidic residues" evidence="6">
    <location>
        <begin position="21"/>
        <end position="30"/>
    </location>
</feature>
<dbReference type="PRINTS" id="PR00404">
    <property type="entry name" value="MADSDOMAIN"/>
</dbReference>
<dbReference type="Proteomes" id="UP000222542">
    <property type="component" value="Unassembled WGS sequence"/>
</dbReference>
<dbReference type="EMBL" id="AYRZ02000469">
    <property type="protein sequence ID" value="PHT60935.1"/>
    <property type="molecule type" value="Genomic_DNA"/>
</dbReference>
<dbReference type="FunFam" id="3.40.1810.10:FF:000006">
    <property type="entry name" value="Agamous-like MADS-box protein AGL62"/>
    <property type="match status" value="1"/>
</dbReference>
<dbReference type="PROSITE" id="PS50066">
    <property type="entry name" value="MADS_BOX_2"/>
    <property type="match status" value="1"/>
</dbReference>
<keyword evidence="9" id="KW-1185">Reference proteome</keyword>
<keyword evidence="3" id="KW-0238">DNA-binding</keyword>